<dbReference type="SUPFAM" id="SSF56053">
    <property type="entry name" value="Ribosomal protein L6"/>
    <property type="match status" value="2"/>
</dbReference>
<keyword evidence="3" id="KW-0694">RNA-binding</keyword>
<gene>
    <name evidence="6" type="ORF">VNE69_12194</name>
</gene>
<name>A0AAX4JGW2_9MICR</name>
<evidence type="ECO:0000313" key="6">
    <source>
        <dbReference type="EMBL" id="WUR05209.1"/>
    </source>
</evidence>
<keyword evidence="7" id="KW-1185">Reference proteome</keyword>
<dbReference type="GO" id="GO:0022625">
    <property type="term" value="C:cytosolic large ribosomal subunit"/>
    <property type="evidence" value="ECO:0007669"/>
    <property type="project" value="TreeGrafter"/>
</dbReference>
<reference evidence="6" key="1">
    <citation type="journal article" date="2024" name="BMC Genomics">
        <title>Functional annotation of a divergent genome using sequence and structure-based similarity.</title>
        <authorList>
            <person name="Svedberg D."/>
            <person name="Winiger R.R."/>
            <person name="Berg A."/>
            <person name="Sharma H."/>
            <person name="Tellgren-Roth C."/>
            <person name="Debrunner-Vossbrinck B.A."/>
            <person name="Vossbrinck C.R."/>
            <person name="Barandun J."/>
        </authorList>
    </citation>
    <scope>NUCLEOTIDE SEQUENCE</scope>
    <source>
        <strain evidence="6">Illinois isolate</strain>
    </source>
</reference>
<evidence type="ECO:0000256" key="1">
    <source>
        <dbReference type="ARBA" id="ARBA00009356"/>
    </source>
</evidence>
<dbReference type="GO" id="GO:0019843">
    <property type="term" value="F:rRNA binding"/>
    <property type="evidence" value="ECO:0007669"/>
    <property type="project" value="UniProtKB-KW"/>
</dbReference>
<dbReference type="PANTHER" id="PTHR11655">
    <property type="entry name" value="60S/50S RIBOSOMAL PROTEIN L6/L9"/>
    <property type="match status" value="1"/>
</dbReference>
<evidence type="ECO:0000256" key="2">
    <source>
        <dbReference type="ARBA" id="ARBA00022730"/>
    </source>
</evidence>
<dbReference type="KEGG" id="vnx:VNE69_12194"/>
<proteinExistence type="inferred from homology"/>
<evidence type="ECO:0000256" key="5">
    <source>
        <dbReference type="ARBA" id="ARBA00023274"/>
    </source>
</evidence>
<dbReference type="Gene3D" id="3.90.930.12">
    <property type="entry name" value="Ribosomal protein L6, alpha-beta domain"/>
    <property type="match status" value="2"/>
</dbReference>
<dbReference type="Proteomes" id="UP001334084">
    <property type="component" value="Chromosome 12"/>
</dbReference>
<dbReference type="RefSeq" id="XP_065331354.1">
    <property type="nucleotide sequence ID" value="XM_065475282.1"/>
</dbReference>
<dbReference type="PIRSF" id="PIRSF002162">
    <property type="entry name" value="Ribosomal_L6"/>
    <property type="match status" value="1"/>
</dbReference>
<dbReference type="EMBL" id="CP142737">
    <property type="protein sequence ID" value="WUR05209.1"/>
    <property type="molecule type" value="Genomic_DNA"/>
</dbReference>
<sequence>MTRILTERKISIPGECQVDLTKKCFTFTGPKGKLVHDCSKYLMYFTVEDSEIVIRLWHAKRKQIALATTVTSLLRNSITAVTKGFSYVMKAVHKHFSINFEIKENGKVLLIKNFMGEKAPREFRMKGQAVVKMLPERKGCISIEGPSLPDVSQTAGDITNACRAKKLDARLFLDGIYVVEKTTMVE</sequence>
<keyword evidence="2" id="KW-0699">rRNA-binding</keyword>
<dbReference type="AlphaFoldDB" id="A0AAX4JGW2"/>
<protein>
    <submittedName>
        <fullName evidence="6">Ribosomal protein uL6</fullName>
    </submittedName>
</protein>
<dbReference type="GO" id="GO:0003735">
    <property type="term" value="F:structural constituent of ribosome"/>
    <property type="evidence" value="ECO:0007669"/>
    <property type="project" value="InterPro"/>
</dbReference>
<dbReference type="InterPro" id="IPR036789">
    <property type="entry name" value="Ribosomal_uL6-like_a/b-dom_sf"/>
</dbReference>
<accession>A0AAX4JGW2</accession>
<evidence type="ECO:0000256" key="3">
    <source>
        <dbReference type="ARBA" id="ARBA00022884"/>
    </source>
</evidence>
<comment type="similarity">
    <text evidence="1">Belongs to the universal ribosomal protein uL6 family.</text>
</comment>
<dbReference type="FunFam" id="3.90.930.12:FF:000008">
    <property type="entry name" value="50S ribosomal protein L6"/>
    <property type="match status" value="1"/>
</dbReference>
<keyword evidence="4 6" id="KW-0689">Ribosomal protein</keyword>
<dbReference type="PANTHER" id="PTHR11655:SF16">
    <property type="entry name" value="60S RIBOSOMAL PROTEIN L9"/>
    <property type="match status" value="1"/>
</dbReference>
<dbReference type="InterPro" id="IPR000702">
    <property type="entry name" value="Ribosomal_uL6-like"/>
</dbReference>
<dbReference type="GO" id="GO:0002181">
    <property type="term" value="P:cytoplasmic translation"/>
    <property type="evidence" value="ECO:0007669"/>
    <property type="project" value="TreeGrafter"/>
</dbReference>
<organism evidence="6 7">
    <name type="scientific">Vairimorpha necatrix</name>
    <dbReference type="NCBI Taxonomy" id="6039"/>
    <lineage>
        <taxon>Eukaryota</taxon>
        <taxon>Fungi</taxon>
        <taxon>Fungi incertae sedis</taxon>
        <taxon>Microsporidia</taxon>
        <taxon>Nosematidae</taxon>
        <taxon>Vairimorpha</taxon>
    </lineage>
</organism>
<evidence type="ECO:0000313" key="7">
    <source>
        <dbReference type="Proteomes" id="UP001334084"/>
    </source>
</evidence>
<dbReference type="GeneID" id="90543056"/>
<evidence type="ECO:0000256" key="4">
    <source>
        <dbReference type="ARBA" id="ARBA00022980"/>
    </source>
</evidence>
<keyword evidence="5" id="KW-0687">Ribonucleoprotein</keyword>